<name>A0AAD8RSJ7_LOLMU</name>
<dbReference type="PANTHER" id="PTHR32133">
    <property type="entry name" value="OS07G0120400 PROTEIN"/>
    <property type="match status" value="1"/>
</dbReference>
<dbReference type="PANTHER" id="PTHR32133:SF357">
    <property type="entry name" value="F-BOX DOMAIN-CONTAINING PROTEIN"/>
    <property type="match status" value="1"/>
</dbReference>
<keyword evidence="3" id="KW-1185">Reference proteome</keyword>
<dbReference type="AlphaFoldDB" id="A0AAD8RSJ7"/>
<evidence type="ECO:0000313" key="2">
    <source>
        <dbReference type="EMBL" id="KAK1631071.1"/>
    </source>
</evidence>
<accession>A0AAD8RSJ7</accession>
<organism evidence="2 3">
    <name type="scientific">Lolium multiflorum</name>
    <name type="common">Italian ryegrass</name>
    <name type="synonym">Lolium perenne subsp. multiflorum</name>
    <dbReference type="NCBI Taxonomy" id="4521"/>
    <lineage>
        <taxon>Eukaryota</taxon>
        <taxon>Viridiplantae</taxon>
        <taxon>Streptophyta</taxon>
        <taxon>Embryophyta</taxon>
        <taxon>Tracheophyta</taxon>
        <taxon>Spermatophyta</taxon>
        <taxon>Magnoliopsida</taxon>
        <taxon>Liliopsida</taxon>
        <taxon>Poales</taxon>
        <taxon>Poaceae</taxon>
        <taxon>BOP clade</taxon>
        <taxon>Pooideae</taxon>
        <taxon>Poodae</taxon>
        <taxon>Poeae</taxon>
        <taxon>Poeae Chloroplast Group 2 (Poeae type)</taxon>
        <taxon>Loliodinae</taxon>
        <taxon>Loliinae</taxon>
        <taxon>Lolium</taxon>
    </lineage>
</organism>
<evidence type="ECO:0000259" key="1">
    <source>
        <dbReference type="Pfam" id="PF00646"/>
    </source>
</evidence>
<comment type="caution">
    <text evidence="2">The sequence shown here is derived from an EMBL/GenBank/DDBJ whole genome shotgun (WGS) entry which is preliminary data.</text>
</comment>
<proteinExistence type="predicted"/>
<reference evidence="2" key="1">
    <citation type="submission" date="2023-07" db="EMBL/GenBank/DDBJ databases">
        <title>A chromosome-level genome assembly of Lolium multiflorum.</title>
        <authorList>
            <person name="Chen Y."/>
            <person name="Copetti D."/>
            <person name="Kolliker R."/>
            <person name="Studer B."/>
        </authorList>
    </citation>
    <scope>NUCLEOTIDE SEQUENCE</scope>
    <source>
        <strain evidence="2">02402/16</strain>
        <tissue evidence="2">Leaf</tissue>
    </source>
</reference>
<dbReference type="SUPFAM" id="SSF81383">
    <property type="entry name" value="F-box domain"/>
    <property type="match status" value="1"/>
</dbReference>
<dbReference type="Proteomes" id="UP001231189">
    <property type="component" value="Unassembled WGS sequence"/>
</dbReference>
<dbReference type="InterPro" id="IPR036047">
    <property type="entry name" value="F-box-like_dom_sf"/>
</dbReference>
<dbReference type="InterPro" id="IPR001810">
    <property type="entry name" value="F-box_dom"/>
</dbReference>
<sequence>MSRHLSSPVPVPPLEDDDILEEILLRLPPQPSSLPRASLVSKIWRSIVSNPQFLGRFRKHHRKQPLLGFFSGHVNKTPIFTPALDSPDRIPAARFPVPHGRAHHEYWRFMGCRHGLAVLINDYQHEVIVWDPLTGRQHRVPFPLSRFHNNEKGSTWRWRATVLCADTKDGHVHGDCFLSPFKLVLVCNGYMQSSMQSFACLYESVSAVWGNIVSTVTTHEIHPICPNILVGNALYWSLWAGDSLVFDTKKQTLGVIQKPADARITDIRSFQLLRTSDDNGLGLAKSIQLEGLFPPGEPYIYKEVRVAGYDEDSNVIVLSTYVGDFMLQLDLTRFGAMPCLGVMPMGGVPLAWTSRVRRLELVMLPVAAARRCLLLGGSTTALPPISSPYVGALPPPLFAPSRRHGGGRWVADLEAGAWGMVREALQRSSSTKDRVADVILGQQRPLRDVVFGWHHIIFFLQAVVPMRRIFGLSAALHADGDPSGVVPGVDDGGRASRPWQSCGGEEAPDCVFRFLVEVFLVKSRDCFLVTIFVRVFFVNCPTA</sequence>
<evidence type="ECO:0000313" key="3">
    <source>
        <dbReference type="Proteomes" id="UP001231189"/>
    </source>
</evidence>
<dbReference type="Pfam" id="PF00646">
    <property type="entry name" value="F-box"/>
    <property type="match status" value="1"/>
</dbReference>
<gene>
    <name evidence="2" type="ORF">QYE76_005386</name>
</gene>
<feature type="domain" description="F-box" evidence="1">
    <location>
        <begin position="17"/>
        <end position="53"/>
    </location>
</feature>
<dbReference type="EMBL" id="JAUUTY010000005">
    <property type="protein sequence ID" value="KAK1631071.1"/>
    <property type="molecule type" value="Genomic_DNA"/>
</dbReference>
<protein>
    <recommendedName>
        <fullName evidence="1">F-box domain-containing protein</fullName>
    </recommendedName>
</protein>